<protein>
    <submittedName>
        <fullName evidence="2">Uncharacterized protein</fullName>
    </submittedName>
</protein>
<sequence>MRHATNAPMDKATLRRLWTSLPSNQVDRSFWAALETFCEPFLNSSSPFYSQTFFSMPHTGRILQEELVFVDEGVVKACNDVRPLYDTFTLWNPLALGVLLKTPIEVVTAQLLLAVQHSWVSLYFVINCRSCGVDIAHFRSVNDISFVGTFHSTNAFRCPMCTDRTEVNELNNVAVYFHLERLPTTFKRRHHRLYYTEEADRRRLESFFCPAQAKFAFTAYLPQGRYLLSAPFCGSMVEYAVGLSAEVMTKKDPFLPCIVDLKDYIRSQNSSADSFGKPIKRRSTTAALLPRRGGTRLSISAGDASLSGDGAPSQFIACIPRLSQNENLLPQSVEAGGGFGAEDVEEMPPIQVINLKHGKVQFRIYNDTPHSGFLDLSVAFDTRTEFCASPYPQLFRVPHFMHCLPRGMRSPFLTTCIPRPPSTTPTTGAYVRHQFALTRQQADDPNVISVLREVHCYSLEDHHGLLIGVSDGGISFESTFLSTTAALASSICFFQRVLTRLGEPVALAMRCSVTEGPLKIAAYQGQYNDADNSRSSYPDAQFVGSVVYASNHPPITGHYFYCTELERPRTGSGTGKEMAGVRSGLLGKYRSPAWLNEDDGSFDESTGQGGSYSADKSQASGAKQGTQRCLVRFEVRCVSSEEESDTELPSRRSSTCPRLGMKKDGSHSTDVVFPHFLEFLREHFEGASIKEEAHALIVQLPLPIIYATLQMSTTLHKSAYSERLSGPF</sequence>
<dbReference type="Proteomes" id="UP000674318">
    <property type="component" value="Chromosome 35"/>
</dbReference>
<dbReference type="EMBL" id="JAFJZO010000035">
    <property type="protein sequence ID" value="KAG5492710.1"/>
    <property type="molecule type" value="Genomic_DNA"/>
</dbReference>
<feature type="region of interest" description="Disordered" evidence="1">
    <location>
        <begin position="642"/>
        <end position="666"/>
    </location>
</feature>
<proteinExistence type="predicted"/>
<name>A0A836L368_9TRYP</name>
<dbReference type="RefSeq" id="XP_067753494.1">
    <property type="nucleotide sequence ID" value="XM_067897337.1"/>
</dbReference>
<accession>A0A836L368</accession>
<dbReference type="GeneID" id="94287414"/>
<gene>
    <name evidence="2" type="ORF">JKF63_01290</name>
</gene>
<dbReference type="AlphaFoldDB" id="A0A836L368"/>
<evidence type="ECO:0000313" key="3">
    <source>
        <dbReference type="Proteomes" id="UP000674318"/>
    </source>
</evidence>
<evidence type="ECO:0000313" key="2">
    <source>
        <dbReference type="EMBL" id="KAG5492710.1"/>
    </source>
</evidence>
<dbReference type="OrthoDB" id="269683at2759"/>
<evidence type="ECO:0000256" key="1">
    <source>
        <dbReference type="SAM" id="MobiDB-lite"/>
    </source>
</evidence>
<comment type="caution">
    <text evidence="2">The sequence shown here is derived from an EMBL/GenBank/DDBJ whole genome shotgun (WGS) entry which is preliminary data.</text>
</comment>
<keyword evidence="3" id="KW-1185">Reference proteome</keyword>
<feature type="region of interest" description="Disordered" evidence="1">
    <location>
        <begin position="597"/>
        <end position="619"/>
    </location>
</feature>
<organism evidence="2 3">
    <name type="scientific">Porcisia hertigi</name>
    <dbReference type="NCBI Taxonomy" id="2761500"/>
    <lineage>
        <taxon>Eukaryota</taxon>
        <taxon>Discoba</taxon>
        <taxon>Euglenozoa</taxon>
        <taxon>Kinetoplastea</taxon>
        <taxon>Metakinetoplastina</taxon>
        <taxon>Trypanosomatida</taxon>
        <taxon>Trypanosomatidae</taxon>
        <taxon>Leishmaniinae</taxon>
        <taxon>Porcisia</taxon>
    </lineage>
</organism>
<reference evidence="2 3" key="1">
    <citation type="submission" date="2021-02" db="EMBL/GenBank/DDBJ databases">
        <title>Porcisia hertigi Genome sequencing and assembly.</title>
        <authorList>
            <person name="Almutairi H."/>
            <person name="Gatherer D."/>
        </authorList>
    </citation>
    <scope>NUCLEOTIDE SEQUENCE [LARGE SCALE GENOMIC DNA]</scope>
    <source>
        <strain evidence="2 3">C119</strain>
    </source>
</reference>
<dbReference type="KEGG" id="phet:94287414"/>